<keyword evidence="1" id="KW-0560">Oxidoreductase</keyword>
<accession>A0ABT7Q3P0</accession>
<organism evidence="2 3">
    <name type="scientific">Aeromonas bestiarum</name>
    <dbReference type="NCBI Taxonomy" id="105751"/>
    <lineage>
        <taxon>Bacteria</taxon>
        <taxon>Pseudomonadati</taxon>
        <taxon>Pseudomonadota</taxon>
        <taxon>Gammaproteobacteria</taxon>
        <taxon>Aeromonadales</taxon>
        <taxon>Aeromonadaceae</taxon>
        <taxon>Aeromonas</taxon>
    </lineage>
</organism>
<keyword evidence="3" id="KW-1185">Reference proteome</keyword>
<proteinExistence type="predicted"/>
<dbReference type="RefSeq" id="WP_290019585.1">
    <property type="nucleotide sequence ID" value="NZ_JAOPLL010000015.1"/>
</dbReference>
<dbReference type="Proteomes" id="UP001168107">
    <property type="component" value="Unassembled WGS sequence"/>
</dbReference>
<dbReference type="PANTHER" id="PTHR35870:SF1">
    <property type="entry name" value="PROTEIN, PUTATIVE (AFU_ORTHOLOGUE AFUA_5G03330)-RELATED"/>
    <property type="match status" value="1"/>
</dbReference>
<name>A0ABT7Q3P0_9GAMM</name>
<comment type="caution">
    <text evidence="2">The sequence shown here is derived from an EMBL/GenBank/DDBJ whole genome shotgun (WGS) entry which is preliminary data.</text>
</comment>
<dbReference type="PANTHER" id="PTHR35870">
    <property type="entry name" value="PROTEIN, PUTATIVE (AFU_ORTHOLOGUE AFUA_5G03330)-RELATED"/>
    <property type="match status" value="1"/>
</dbReference>
<gene>
    <name evidence="2" type="ORF">OB935_19210</name>
</gene>
<evidence type="ECO:0000256" key="1">
    <source>
        <dbReference type="ARBA" id="ARBA00023002"/>
    </source>
</evidence>
<evidence type="ECO:0000313" key="3">
    <source>
        <dbReference type="Proteomes" id="UP001168107"/>
    </source>
</evidence>
<evidence type="ECO:0000313" key="2">
    <source>
        <dbReference type="EMBL" id="MDM5073947.1"/>
    </source>
</evidence>
<protein>
    <submittedName>
        <fullName evidence="2">Questin oxidase family protein</fullName>
    </submittedName>
</protein>
<dbReference type="Pfam" id="PF14027">
    <property type="entry name" value="Questin_oxidase"/>
    <property type="match status" value="1"/>
</dbReference>
<reference evidence="2" key="1">
    <citation type="submission" date="2024-05" db="EMBL/GenBank/DDBJ databases">
        <title>WGS of Aeromonas isolates.</title>
        <authorList>
            <person name="Lee H."/>
        </authorList>
    </citation>
    <scope>NUCLEOTIDE SEQUENCE</scope>
    <source>
        <strain evidence="2">SU58-3</strain>
    </source>
</reference>
<dbReference type="InterPro" id="IPR025337">
    <property type="entry name" value="Questin_oxidase-like"/>
</dbReference>
<sequence>MHHLHRLLDANRAFALNGRGTTNHCPMALHALHEMGASPRQLQHFFDHWQAAHALPSGEPSQGEDEISFIRLRQQLANRLAAQGWQSTFETLLARRLSPAGGAFHPLIRFACALENGHLGEQAAALAAWQCRPLILPAGEAAPSRDVASLLAGVSGQWEGASWQGEWITGRLQQVAEAPRWPGTLPCSLAESSAVFAQLAEIALQLYWQTGNFTVLHMVTGSRAAALVAQQLPGEWQAPWQTLMWQAVAAAYITVGAPALRSQRWPDATGLDWQRVLPLALTSLDDHVIKLVHCCWRERDTSPRYLAVAARAVGLLDANSGKACISPPRAQPGD</sequence>
<dbReference type="EMBL" id="JAOPLL010000015">
    <property type="protein sequence ID" value="MDM5073947.1"/>
    <property type="molecule type" value="Genomic_DNA"/>
</dbReference>